<dbReference type="EMBL" id="CAWUFR010000031">
    <property type="protein sequence ID" value="CAK6957799.1"/>
    <property type="molecule type" value="Genomic_DNA"/>
</dbReference>
<dbReference type="Proteomes" id="UP001314229">
    <property type="component" value="Unassembled WGS sequence"/>
</dbReference>
<name>A0AAV1NHB4_SCOSC</name>
<dbReference type="AlphaFoldDB" id="A0AAV1NHB4"/>
<sequence>MMFSGRVVLHGFSADTEDLPGPEREEEICLGRNAKGGLGLALPRGKRGGATFSSLRGDPFFSPLQRNSNSGGSSGSISTLHNKGFFVGTQGPFWLVRLVARSLL</sequence>
<keyword evidence="2" id="KW-1185">Reference proteome</keyword>
<gene>
    <name evidence="1" type="ORF">FSCOSCO3_A024336</name>
</gene>
<evidence type="ECO:0000313" key="2">
    <source>
        <dbReference type="Proteomes" id="UP001314229"/>
    </source>
</evidence>
<organism evidence="1 2">
    <name type="scientific">Scomber scombrus</name>
    <name type="common">Atlantic mackerel</name>
    <name type="synonym">Scomber vernalis</name>
    <dbReference type="NCBI Taxonomy" id="13677"/>
    <lineage>
        <taxon>Eukaryota</taxon>
        <taxon>Metazoa</taxon>
        <taxon>Chordata</taxon>
        <taxon>Craniata</taxon>
        <taxon>Vertebrata</taxon>
        <taxon>Euteleostomi</taxon>
        <taxon>Actinopterygii</taxon>
        <taxon>Neopterygii</taxon>
        <taxon>Teleostei</taxon>
        <taxon>Neoteleostei</taxon>
        <taxon>Acanthomorphata</taxon>
        <taxon>Pelagiaria</taxon>
        <taxon>Scombriformes</taxon>
        <taxon>Scombridae</taxon>
        <taxon>Scomber</taxon>
    </lineage>
</organism>
<comment type="caution">
    <text evidence="1">The sequence shown here is derived from an EMBL/GenBank/DDBJ whole genome shotgun (WGS) entry which is preliminary data.</text>
</comment>
<accession>A0AAV1NHB4</accession>
<protein>
    <submittedName>
        <fullName evidence="1">Uncharacterized protein</fullName>
    </submittedName>
</protein>
<proteinExistence type="predicted"/>
<evidence type="ECO:0000313" key="1">
    <source>
        <dbReference type="EMBL" id="CAK6957799.1"/>
    </source>
</evidence>
<reference evidence="1 2" key="1">
    <citation type="submission" date="2024-01" db="EMBL/GenBank/DDBJ databases">
        <authorList>
            <person name="Alioto T."/>
            <person name="Alioto T."/>
            <person name="Gomez Garrido J."/>
        </authorList>
    </citation>
    <scope>NUCLEOTIDE SEQUENCE [LARGE SCALE GENOMIC DNA]</scope>
</reference>